<feature type="compositionally biased region" description="Polar residues" evidence="1">
    <location>
        <begin position="54"/>
        <end position="65"/>
    </location>
</feature>
<evidence type="ECO:0000256" key="2">
    <source>
        <dbReference type="SAM" id="SignalP"/>
    </source>
</evidence>
<reference evidence="3" key="1">
    <citation type="submission" date="2014-09" db="EMBL/GenBank/DDBJ databases">
        <title>Genome sequence of the luminous mushroom Mycena chlorophos for searching fungal bioluminescence genes.</title>
        <authorList>
            <person name="Tanaka Y."/>
            <person name="Kasuga D."/>
            <person name="Oba Y."/>
            <person name="Hase S."/>
            <person name="Sato K."/>
            <person name="Oba Y."/>
            <person name="Sakakibara Y."/>
        </authorList>
    </citation>
    <scope>NUCLEOTIDE SEQUENCE</scope>
</reference>
<organism evidence="3 4">
    <name type="scientific">Mycena chlorophos</name>
    <name type="common">Agaric fungus</name>
    <name type="synonym">Agaricus chlorophos</name>
    <dbReference type="NCBI Taxonomy" id="658473"/>
    <lineage>
        <taxon>Eukaryota</taxon>
        <taxon>Fungi</taxon>
        <taxon>Dikarya</taxon>
        <taxon>Basidiomycota</taxon>
        <taxon>Agaricomycotina</taxon>
        <taxon>Agaricomycetes</taxon>
        <taxon>Agaricomycetidae</taxon>
        <taxon>Agaricales</taxon>
        <taxon>Marasmiineae</taxon>
        <taxon>Mycenaceae</taxon>
        <taxon>Mycena</taxon>
    </lineage>
</organism>
<feature type="region of interest" description="Disordered" evidence="1">
    <location>
        <begin position="25"/>
        <end position="95"/>
    </location>
</feature>
<proteinExistence type="predicted"/>
<evidence type="ECO:0000313" key="3">
    <source>
        <dbReference type="EMBL" id="GAT43319.1"/>
    </source>
</evidence>
<dbReference type="Proteomes" id="UP000815677">
    <property type="component" value="Unassembled WGS sequence"/>
</dbReference>
<evidence type="ECO:0000313" key="4">
    <source>
        <dbReference type="Proteomes" id="UP000815677"/>
    </source>
</evidence>
<gene>
    <name evidence="3" type="ORF">MCHLO_01006</name>
</gene>
<keyword evidence="4" id="KW-1185">Reference proteome</keyword>
<sequence>QRRRVRAVTAKWRRFLLALSPHVAHATPLPRSPSVPPSALWPAAEPRRPATPPSGSGQAKTTIPVSPQAAHHFQPHPPFGNSKPQQQATTQLARAHCRVGSHPAHTCVSEAITPTQAPANAHTASPALFRYAACDDSALNISANHQTTTHLNPLPPTCTTTDRQSAPTSARADQRSCLCPCTFSDLDALAPRASQHAPAPVP</sequence>
<keyword evidence="2" id="KW-0732">Signal</keyword>
<feature type="chain" id="PRO_5046144583" evidence="2">
    <location>
        <begin position="27"/>
        <end position="202"/>
    </location>
</feature>
<name>A0ABQ0KWK0_MYCCL</name>
<feature type="compositionally biased region" description="Polar residues" evidence="1">
    <location>
        <begin position="82"/>
        <end position="92"/>
    </location>
</feature>
<dbReference type="EMBL" id="DF838829">
    <property type="protein sequence ID" value="GAT43319.1"/>
    <property type="molecule type" value="Genomic_DNA"/>
</dbReference>
<feature type="signal peptide" evidence="2">
    <location>
        <begin position="1"/>
        <end position="26"/>
    </location>
</feature>
<protein>
    <submittedName>
        <fullName evidence="3">Uncharacterized protein</fullName>
    </submittedName>
</protein>
<accession>A0ABQ0KWK0</accession>
<feature type="non-terminal residue" evidence="3">
    <location>
        <position position="1"/>
    </location>
</feature>
<evidence type="ECO:0000256" key="1">
    <source>
        <dbReference type="SAM" id="MobiDB-lite"/>
    </source>
</evidence>